<keyword evidence="3" id="KW-1185">Reference proteome</keyword>
<dbReference type="RefSeq" id="WP_044228182.1">
    <property type="nucleotide sequence ID" value="NZ_JRYR02000001.1"/>
</dbReference>
<evidence type="ECO:0000313" key="2">
    <source>
        <dbReference type="EMBL" id="OHX67649.1"/>
    </source>
</evidence>
<dbReference type="AlphaFoldDB" id="A0A1S1Z2Z8"/>
<comment type="caution">
    <text evidence="2">The sequence shown here is derived from an EMBL/GenBank/DDBJ whole genome shotgun (WGS) entry which is preliminary data.</text>
</comment>
<evidence type="ECO:0000313" key="3">
    <source>
        <dbReference type="Proteomes" id="UP000179797"/>
    </source>
</evidence>
<proteinExistence type="predicted"/>
<dbReference type="OrthoDB" id="980982at2"/>
<organism evidence="2 3">
    <name type="scientific">Flammeovirga pacifica</name>
    <dbReference type="NCBI Taxonomy" id="915059"/>
    <lineage>
        <taxon>Bacteria</taxon>
        <taxon>Pseudomonadati</taxon>
        <taxon>Bacteroidota</taxon>
        <taxon>Cytophagia</taxon>
        <taxon>Cytophagales</taxon>
        <taxon>Flammeovirgaceae</taxon>
        <taxon>Flammeovirga</taxon>
    </lineage>
</organism>
<dbReference type="EMBL" id="JRYR02000001">
    <property type="protein sequence ID" value="OHX67649.1"/>
    <property type="molecule type" value="Genomic_DNA"/>
</dbReference>
<dbReference type="STRING" id="915059.NH26_15465"/>
<sequence>MSSCFGEPEFPLEPEIDFAWIENRSGMEGDSPQGKQDSIYIAINFRDGDGDLGLSGEEQDPPYSGTIPDPNNPDTTIVNKYYNNYFIDILRKRSDESDYTKVEFDDGATFNGRFPILNTSGRDRPLEGELRYEVNLVVDENLQDRFLKGDSVKFEVHICDRALNESNLITTAGIEIGTSKSRDEEASTD</sequence>
<name>A0A1S1Z2Z8_FLAPC</name>
<reference evidence="2 3" key="1">
    <citation type="journal article" date="2012" name="Int. J. Syst. Evol. Microbiol.">
        <title>Flammeovirga pacifica sp. nov., isolated from deep-sea sediment.</title>
        <authorList>
            <person name="Xu H."/>
            <person name="Fu Y."/>
            <person name="Yang N."/>
            <person name="Ding Z."/>
            <person name="Lai Q."/>
            <person name="Zeng R."/>
        </authorList>
    </citation>
    <scope>NUCLEOTIDE SEQUENCE [LARGE SCALE GENOMIC DNA]</scope>
    <source>
        <strain evidence="3">DSM 24597 / LMG 26175 / WPAGA1</strain>
    </source>
</reference>
<evidence type="ECO:0000256" key="1">
    <source>
        <dbReference type="SAM" id="MobiDB-lite"/>
    </source>
</evidence>
<gene>
    <name evidence="2" type="ORF">NH26_15465</name>
</gene>
<protein>
    <submittedName>
        <fullName evidence="2">Uncharacterized protein</fullName>
    </submittedName>
</protein>
<feature type="region of interest" description="Disordered" evidence="1">
    <location>
        <begin position="50"/>
        <end position="72"/>
    </location>
</feature>
<dbReference type="Proteomes" id="UP000179797">
    <property type="component" value="Unassembled WGS sequence"/>
</dbReference>
<accession>A0A1S1Z2Z8</accession>